<reference evidence="2 3" key="1">
    <citation type="journal article" date="2022" name="Nat. Genet.">
        <title>Improved pea reference genome and pan-genome highlight genomic features and evolutionary characteristics.</title>
        <authorList>
            <person name="Yang T."/>
            <person name="Liu R."/>
            <person name="Luo Y."/>
            <person name="Hu S."/>
            <person name="Wang D."/>
            <person name="Wang C."/>
            <person name="Pandey M.K."/>
            <person name="Ge S."/>
            <person name="Xu Q."/>
            <person name="Li N."/>
            <person name="Li G."/>
            <person name="Huang Y."/>
            <person name="Saxena R.K."/>
            <person name="Ji Y."/>
            <person name="Li M."/>
            <person name="Yan X."/>
            <person name="He Y."/>
            <person name="Liu Y."/>
            <person name="Wang X."/>
            <person name="Xiang C."/>
            <person name="Varshney R.K."/>
            <person name="Ding H."/>
            <person name="Gao S."/>
            <person name="Zong X."/>
        </authorList>
    </citation>
    <scope>NUCLEOTIDE SEQUENCE [LARGE SCALE GENOMIC DNA]</scope>
    <source>
        <strain evidence="2 3">cv. Zhongwan 6</strain>
    </source>
</reference>
<dbReference type="Gramene" id="Psat03G0471000-T1">
    <property type="protein sequence ID" value="KAI5430233.1"/>
    <property type="gene ID" value="KIW84_034710"/>
</dbReference>
<sequence length="204" mass="22675">PLSLSLSPSSLHQSQNPFHSSIQCSNIITLKLTNMFQFLLLLVLSISTISSSYAFSVSKNATSIYEVLRNHGLPMGIFPKGVTQFNVGEDGKFWVHLDQACNAKFENELHYDRNVSGSLSYAKIDGLTGLEAQDLFLWLTVKSIRVDVPSSGLIYFDVGAAYKQFSLSLFETPPECVAVRDDSEGRLGRLRYKLDQETSGRDVL</sequence>
<keyword evidence="1" id="KW-0472">Membrane</keyword>
<dbReference type="Gene3D" id="2.30.240.10">
    <property type="entry name" value="At5g01610-like"/>
    <property type="match status" value="1"/>
</dbReference>
<dbReference type="FunFam" id="2.30.240.10:FF:000002">
    <property type="entry name" value="Uncharacterized protein At3g07460"/>
    <property type="match status" value="1"/>
</dbReference>
<keyword evidence="1" id="KW-1133">Transmembrane helix</keyword>
<dbReference type="Proteomes" id="UP001058974">
    <property type="component" value="Chromosome 3"/>
</dbReference>
<gene>
    <name evidence="2" type="ORF">KIW84_034710</name>
</gene>
<protein>
    <recommendedName>
        <fullName evidence="4">Transmembrane protein</fullName>
    </recommendedName>
</protein>
<keyword evidence="3" id="KW-1185">Reference proteome</keyword>
<dbReference type="SUPFAM" id="SSF141562">
    <property type="entry name" value="At5g01610-like"/>
    <property type="match status" value="1"/>
</dbReference>
<comment type="caution">
    <text evidence="2">The sequence shown here is derived from an EMBL/GenBank/DDBJ whole genome shotgun (WGS) entry which is preliminary data.</text>
</comment>
<organism evidence="2 3">
    <name type="scientific">Pisum sativum</name>
    <name type="common">Garden pea</name>
    <name type="synonym">Lathyrus oleraceus</name>
    <dbReference type="NCBI Taxonomy" id="3888"/>
    <lineage>
        <taxon>Eukaryota</taxon>
        <taxon>Viridiplantae</taxon>
        <taxon>Streptophyta</taxon>
        <taxon>Embryophyta</taxon>
        <taxon>Tracheophyta</taxon>
        <taxon>Spermatophyta</taxon>
        <taxon>Magnoliopsida</taxon>
        <taxon>eudicotyledons</taxon>
        <taxon>Gunneridae</taxon>
        <taxon>Pentapetalae</taxon>
        <taxon>rosids</taxon>
        <taxon>fabids</taxon>
        <taxon>Fabales</taxon>
        <taxon>Fabaceae</taxon>
        <taxon>Papilionoideae</taxon>
        <taxon>50 kb inversion clade</taxon>
        <taxon>NPAAA clade</taxon>
        <taxon>Hologalegina</taxon>
        <taxon>IRL clade</taxon>
        <taxon>Fabeae</taxon>
        <taxon>Lathyrus</taxon>
    </lineage>
</organism>
<proteinExistence type="predicted"/>
<feature type="transmembrane region" description="Helical" evidence="1">
    <location>
        <begin position="35"/>
        <end position="55"/>
    </location>
</feature>
<name>A0A9D4Y1N2_PEA</name>
<dbReference type="EMBL" id="JAMSHJ010000003">
    <property type="protein sequence ID" value="KAI5430233.1"/>
    <property type="molecule type" value="Genomic_DNA"/>
</dbReference>
<evidence type="ECO:0000256" key="1">
    <source>
        <dbReference type="SAM" id="Phobius"/>
    </source>
</evidence>
<dbReference type="PANTHER" id="PTHR31676">
    <property type="entry name" value="T31J12.3 PROTEIN-RELATED"/>
    <property type="match status" value="1"/>
</dbReference>
<feature type="non-terminal residue" evidence="2">
    <location>
        <position position="1"/>
    </location>
</feature>
<evidence type="ECO:0000313" key="2">
    <source>
        <dbReference type="EMBL" id="KAI5430233.1"/>
    </source>
</evidence>
<dbReference type="PANTHER" id="PTHR31676:SF110">
    <property type="entry name" value="TRANSMEMBRANE PROTEIN"/>
    <property type="match status" value="1"/>
</dbReference>
<dbReference type="InterPro" id="IPR036758">
    <property type="entry name" value="At5g01610-like"/>
</dbReference>
<accession>A0A9D4Y1N2</accession>
<dbReference type="Pfam" id="PF04398">
    <property type="entry name" value="DUF538"/>
    <property type="match status" value="1"/>
</dbReference>
<dbReference type="AlphaFoldDB" id="A0A9D4Y1N2"/>
<evidence type="ECO:0008006" key="4">
    <source>
        <dbReference type="Google" id="ProtNLM"/>
    </source>
</evidence>
<dbReference type="InterPro" id="IPR007493">
    <property type="entry name" value="DUF538"/>
</dbReference>
<evidence type="ECO:0000313" key="3">
    <source>
        <dbReference type="Proteomes" id="UP001058974"/>
    </source>
</evidence>
<keyword evidence="1" id="KW-0812">Transmembrane</keyword>